<accession>A0A517NY17</accession>
<keyword evidence="6" id="KW-1185">Reference proteome</keyword>
<dbReference type="InterPro" id="IPR011010">
    <property type="entry name" value="DNA_brk_join_enz"/>
</dbReference>
<feature type="domain" description="Core-binding (CB)" evidence="4">
    <location>
        <begin position="95"/>
        <end position="196"/>
    </location>
</feature>
<dbReference type="Gene3D" id="1.10.150.130">
    <property type="match status" value="1"/>
</dbReference>
<evidence type="ECO:0000256" key="1">
    <source>
        <dbReference type="ARBA" id="ARBA00022908"/>
    </source>
</evidence>
<dbReference type="Proteomes" id="UP000319817">
    <property type="component" value="Chromosome"/>
</dbReference>
<dbReference type="RefSeq" id="WP_145419741.1">
    <property type="nucleotide sequence ID" value="NZ_CP036526.1"/>
</dbReference>
<evidence type="ECO:0000313" key="5">
    <source>
        <dbReference type="EMBL" id="QDT11999.1"/>
    </source>
</evidence>
<name>A0A517NY17_9BACT</name>
<evidence type="ECO:0000259" key="4">
    <source>
        <dbReference type="PROSITE" id="PS51900"/>
    </source>
</evidence>
<gene>
    <name evidence="5" type="ORF">K239x_40010</name>
</gene>
<dbReference type="PROSITE" id="PS51900">
    <property type="entry name" value="CB"/>
    <property type="match status" value="1"/>
</dbReference>
<dbReference type="EMBL" id="CP036526">
    <property type="protein sequence ID" value="QDT11999.1"/>
    <property type="molecule type" value="Genomic_DNA"/>
</dbReference>
<evidence type="ECO:0000313" key="6">
    <source>
        <dbReference type="Proteomes" id="UP000319817"/>
    </source>
</evidence>
<dbReference type="OrthoDB" id="212062at2"/>
<reference evidence="5 6" key="1">
    <citation type="submission" date="2019-02" db="EMBL/GenBank/DDBJ databases">
        <title>Deep-cultivation of Planctomycetes and their phenomic and genomic characterization uncovers novel biology.</title>
        <authorList>
            <person name="Wiegand S."/>
            <person name="Jogler M."/>
            <person name="Boedeker C."/>
            <person name="Pinto D."/>
            <person name="Vollmers J."/>
            <person name="Rivas-Marin E."/>
            <person name="Kohn T."/>
            <person name="Peeters S.H."/>
            <person name="Heuer A."/>
            <person name="Rast P."/>
            <person name="Oberbeckmann S."/>
            <person name="Bunk B."/>
            <person name="Jeske O."/>
            <person name="Meyerdierks A."/>
            <person name="Storesund J.E."/>
            <person name="Kallscheuer N."/>
            <person name="Luecker S."/>
            <person name="Lage O.M."/>
            <person name="Pohl T."/>
            <person name="Merkel B.J."/>
            <person name="Hornburger P."/>
            <person name="Mueller R.-W."/>
            <person name="Bruemmer F."/>
            <person name="Labrenz M."/>
            <person name="Spormann A.M."/>
            <person name="Op den Camp H."/>
            <person name="Overmann J."/>
            <person name="Amann R."/>
            <person name="Jetten M.S.M."/>
            <person name="Mascher T."/>
            <person name="Medema M.H."/>
            <person name="Devos D.P."/>
            <person name="Kaster A.-K."/>
            <person name="Ovreas L."/>
            <person name="Rohde M."/>
            <person name="Galperin M.Y."/>
            <person name="Jogler C."/>
        </authorList>
    </citation>
    <scope>NUCLEOTIDE SEQUENCE [LARGE SCALE GENOMIC DNA]</scope>
    <source>
        <strain evidence="5 6">K23_9</strain>
    </source>
</reference>
<keyword evidence="2 3" id="KW-0238">DNA-binding</keyword>
<dbReference type="AlphaFoldDB" id="A0A517NY17"/>
<dbReference type="SUPFAM" id="SSF56349">
    <property type="entry name" value="DNA breaking-rejoining enzymes"/>
    <property type="match status" value="1"/>
</dbReference>
<dbReference type="InterPro" id="IPR010998">
    <property type="entry name" value="Integrase_recombinase_N"/>
</dbReference>
<proteinExistence type="predicted"/>
<evidence type="ECO:0000256" key="2">
    <source>
        <dbReference type="ARBA" id="ARBA00023125"/>
    </source>
</evidence>
<dbReference type="GO" id="GO:0003677">
    <property type="term" value="F:DNA binding"/>
    <property type="evidence" value="ECO:0007669"/>
    <property type="project" value="UniProtKB-UniRule"/>
</dbReference>
<sequence length="245" mass="27877">MASLQQEPTGTFHVVFRLDGKRYKRSLRTKIESKAAARRDEIQETINLLRRGRLSVPDGVAAIDFVMNDPNVSVKPKSAPAESPAKAESPSIPALTLKELFTKFFDAMPPGILEDTTPKTMRLHVRHLIRILKARCKIQQLTKQDLQRCINKRAAEKTQYIVDKTLPRSKQKRTPVSATTIRKEIVTLGTVWRWAETEPLVSGAFPNRGLRLPKTDEKPPFQTWEEIERQINCDSLEQLATPIFP</sequence>
<protein>
    <recommendedName>
        <fullName evidence="4">Core-binding (CB) domain-containing protein</fullName>
    </recommendedName>
</protein>
<organism evidence="5 6">
    <name type="scientific">Stieleria marina</name>
    <dbReference type="NCBI Taxonomy" id="1930275"/>
    <lineage>
        <taxon>Bacteria</taxon>
        <taxon>Pseudomonadati</taxon>
        <taxon>Planctomycetota</taxon>
        <taxon>Planctomycetia</taxon>
        <taxon>Pirellulales</taxon>
        <taxon>Pirellulaceae</taxon>
        <taxon>Stieleria</taxon>
    </lineage>
</organism>
<dbReference type="InterPro" id="IPR044068">
    <property type="entry name" value="CB"/>
</dbReference>
<evidence type="ECO:0000256" key="3">
    <source>
        <dbReference type="PROSITE-ProRule" id="PRU01248"/>
    </source>
</evidence>
<keyword evidence="1" id="KW-0229">DNA integration</keyword>
<dbReference type="GO" id="GO:0015074">
    <property type="term" value="P:DNA integration"/>
    <property type="evidence" value="ECO:0007669"/>
    <property type="project" value="UniProtKB-KW"/>
</dbReference>